<dbReference type="PANTHER" id="PTHR38733:SF1">
    <property type="entry name" value="TYPE IV METHYL-DIRECTED RESTRICTION ENZYME ECOKMCRBC"/>
    <property type="match status" value="1"/>
</dbReference>
<gene>
    <name evidence="1" type="ORF">KO481_19685</name>
</gene>
<reference evidence="1 2" key="1">
    <citation type="submission" date="2021-06" db="EMBL/GenBank/DDBJ databases">
        <title>Actinomycetes sequencing.</title>
        <authorList>
            <person name="Shan Q."/>
        </authorList>
    </citation>
    <scope>NUCLEOTIDE SEQUENCE [LARGE SCALE GENOMIC DNA]</scope>
    <source>
        <strain evidence="1 2">NEAU-G5</strain>
    </source>
</reference>
<proteinExistence type="predicted"/>
<dbReference type="Proteomes" id="UP000733379">
    <property type="component" value="Unassembled WGS sequence"/>
</dbReference>
<sequence length="394" mass="43989">MTNSLDLIEWGDAGLLELSRAEYETLTELKIAGVSRKSGSKFAVKPRRHVGSIRFGGVQLNVRPKITEINRLLFFIGYCSNPAIWRDEFVRLDKADGLFPAVAESFVRLVSRAIEHGLLQGYGTTTDRLPVLRGRVLFREQIARNFGLPLPIAVEYDDFTTDIVENKIILLAALRLLGMPEIGTSARQHLSRIRILLDDITLPRRSTDSLPWTASRLNVRYHDALRLSEVILDNSSFDQANGPLVVSGFMFDMSRIYEDFVTGAIGMAMQQFGGSPKVQAERYMDKASKMKIRPDLVWLDENGVPVAVVDAKYKAERPKGFPEADLYQMLTYCSVLDLSEGHLVYAKGNESARRHEIRNCGITIHCHALDLGLSPTDLLNSIDALAHTILGKGS</sequence>
<evidence type="ECO:0000313" key="1">
    <source>
        <dbReference type="EMBL" id="MBU3063744.1"/>
    </source>
</evidence>
<dbReference type="EMBL" id="JAHKNI010000006">
    <property type="protein sequence ID" value="MBU3063744.1"/>
    <property type="molecule type" value="Genomic_DNA"/>
</dbReference>
<dbReference type="InterPro" id="IPR019292">
    <property type="entry name" value="McrC"/>
</dbReference>
<protein>
    <submittedName>
        <fullName evidence="1">McrC family protein</fullName>
    </submittedName>
</protein>
<keyword evidence="2" id="KW-1185">Reference proteome</keyword>
<dbReference type="PANTHER" id="PTHR38733">
    <property type="entry name" value="PROTEIN MCRC"/>
    <property type="match status" value="1"/>
</dbReference>
<comment type="caution">
    <text evidence="1">The sequence shown here is derived from an EMBL/GenBank/DDBJ whole genome shotgun (WGS) entry which is preliminary data.</text>
</comment>
<accession>A0ABS6B0G5</accession>
<name>A0ABS6B0G5_9NOCA</name>
<dbReference type="Pfam" id="PF10117">
    <property type="entry name" value="McrBC"/>
    <property type="match status" value="1"/>
</dbReference>
<evidence type="ECO:0000313" key="2">
    <source>
        <dbReference type="Proteomes" id="UP000733379"/>
    </source>
</evidence>
<organism evidence="1 2">
    <name type="scientific">Nocardia albiluteola</name>
    <dbReference type="NCBI Taxonomy" id="2842303"/>
    <lineage>
        <taxon>Bacteria</taxon>
        <taxon>Bacillati</taxon>
        <taxon>Actinomycetota</taxon>
        <taxon>Actinomycetes</taxon>
        <taxon>Mycobacteriales</taxon>
        <taxon>Nocardiaceae</taxon>
        <taxon>Nocardia</taxon>
    </lineage>
</organism>
<dbReference type="RefSeq" id="WP_215918646.1">
    <property type="nucleotide sequence ID" value="NZ_JAHKNI010000006.1"/>
</dbReference>